<dbReference type="EMBL" id="CAJQZP010001656">
    <property type="protein sequence ID" value="CAG5058166.1"/>
    <property type="molecule type" value="Genomic_DNA"/>
</dbReference>
<feature type="compositionally biased region" description="Low complexity" evidence="1">
    <location>
        <begin position="165"/>
        <end position="175"/>
    </location>
</feature>
<evidence type="ECO:0000313" key="3">
    <source>
        <dbReference type="Proteomes" id="UP000691718"/>
    </source>
</evidence>
<dbReference type="Proteomes" id="UP000691718">
    <property type="component" value="Unassembled WGS sequence"/>
</dbReference>
<accession>A0A8S3YA59</accession>
<reference evidence="2" key="1">
    <citation type="submission" date="2021-04" db="EMBL/GenBank/DDBJ databases">
        <authorList>
            <person name="Tunstrom K."/>
        </authorList>
    </citation>
    <scope>NUCLEOTIDE SEQUENCE</scope>
</reference>
<organism evidence="2 3">
    <name type="scientific">Parnassius apollo</name>
    <name type="common">Apollo butterfly</name>
    <name type="synonym">Papilio apollo</name>
    <dbReference type="NCBI Taxonomy" id="110799"/>
    <lineage>
        <taxon>Eukaryota</taxon>
        <taxon>Metazoa</taxon>
        <taxon>Ecdysozoa</taxon>
        <taxon>Arthropoda</taxon>
        <taxon>Hexapoda</taxon>
        <taxon>Insecta</taxon>
        <taxon>Pterygota</taxon>
        <taxon>Neoptera</taxon>
        <taxon>Endopterygota</taxon>
        <taxon>Lepidoptera</taxon>
        <taxon>Glossata</taxon>
        <taxon>Ditrysia</taxon>
        <taxon>Papilionoidea</taxon>
        <taxon>Papilionidae</taxon>
        <taxon>Parnassiinae</taxon>
        <taxon>Parnassini</taxon>
        <taxon>Parnassius</taxon>
        <taxon>Parnassius</taxon>
    </lineage>
</organism>
<dbReference type="AlphaFoldDB" id="A0A8S3YA59"/>
<evidence type="ECO:0000256" key="1">
    <source>
        <dbReference type="SAM" id="MobiDB-lite"/>
    </source>
</evidence>
<dbReference type="OrthoDB" id="7486162at2759"/>
<evidence type="ECO:0000313" key="2">
    <source>
        <dbReference type="EMBL" id="CAG5058166.1"/>
    </source>
</evidence>
<feature type="region of interest" description="Disordered" evidence="1">
    <location>
        <begin position="165"/>
        <end position="184"/>
    </location>
</feature>
<name>A0A8S3YA59_PARAO</name>
<proteinExistence type="predicted"/>
<keyword evidence="3" id="KW-1185">Reference proteome</keyword>
<sequence length="184" mass="20187">MNNSRSKLLVDISNSRNNVLCVSEAQDLINYIAEANEDIPVYTEKDVSMDLENRHLEVSIDERQAAEAHSDGEQNYIISANILSQSDLNYIIDTVGEISNGEIENYDLTTPICENETPQSIPENCGSTPMPSPCMSFGDTVNECNYLCESTVLLSDATLRLSPLGSSEISGSSTSHQRKKSVSM</sequence>
<gene>
    <name evidence="2" type="ORF">PAPOLLO_LOCUS27443</name>
</gene>
<protein>
    <submittedName>
        <fullName evidence="2">(apollo) hypothetical protein</fullName>
    </submittedName>
</protein>
<comment type="caution">
    <text evidence="2">The sequence shown here is derived from an EMBL/GenBank/DDBJ whole genome shotgun (WGS) entry which is preliminary data.</text>
</comment>